<feature type="domain" description="DUF3868" evidence="1">
    <location>
        <begin position="3"/>
        <end position="71"/>
    </location>
</feature>
<feature type="non-terminal residue" evidence="2">
    <location>
        <position position="1"/>
    </location>
</feature>
<dbReference type="Proteomes" id="UP000297225">
    <property type="component" value="Unassembled WGS sequence"/>
</dbReference>
<evidence type="ECO:0000259" key="1">
    <source>
        <dbReference type="Pfam" id="PF12984"/>
    </source>
</evidence>
<comment type="caution">
    <text evidence="2">The sequence shown here is derived from an EMBL/GenBank/DDBJ whole genome shotgun (WGS) entry which is preliminary data.</text>
</comment>
<evidence type="ECO:0000313" key="2">
    <source>
        <dbReference type="EMBL" id="TFH93738.1"/>
    </source>
</evidence>
<organism evidence="2 3">
    <name type="scientific">Porphyromonas levii</name>
    <dbReference type="NCBI Taxonomy" id="28114"/>
    <lineage>
        <taxon>Bacteria</taxon>
        <taxon>Pseudomonadati</taxon>
        <taxon>Bacteroidota</taxon>
        <taxon>Bacteroidia</taxon>
        <taxon>Bacteroidales</taxon>
        <taxon>Porphyromonadaceae</taxon>
        <taxon>Porphyromonas</taxon>
    </lineage>
</organism>
<evidence type="ECO:0000313" key="3">
    <source>
        <dbReference type="Proteomes" id="UP000297225"/>
    </source>
</evidence>
<protein>
    <submittedName>
        <fullName evidence="2">DUF3868 domain-containing protein</fullName>
    </submittedName>
</protein>
<dbReference type="OrthoDB" id="1100173at2"/>
<dbReference type="RefSeq" id="WP_134850152.1">
    <property type="nucleotide sequence ID" value="NZ_SPNB01000278.1"/>
</dbReference>
<gene>
    <name evidence="2" type="ORF">E4P47_10345</name>
</gene>
<reference evidence="2 3" key="1">
    <citation type="submission" date="2019-03" db="EMBL/GenBank/DDBJ databases">
        <title>Porphyromonas levii Isolated from the Uterus of Dairy Cows.</title>
        <authorList>
            <person name="Francis A.M."/>
        </authorList>
    </citation>
    <scope>NUCLEOTIDE SEQUENCE [LARGE SCALE GENOMIC DNA]</scope>
    <source>
        <strain evidence="2 3">AF5678</strain>
    </source>
</reference>
<name>A0A4Y8WN77_9PORP</name>
<feature type="non-terminal residue" evidence="2">
    <location>
        <position position="100"/>
    </location>
</feature>
<keyword evidence="3" id="KW-1185">Reference proteome</keyword>
<dbReference type="InterPro" id="IPR024480">
    <property type="entry name" value="DUF3868"/>
</dbReference>
<accession>A0A4Y8WN77</accession>
<dbReference type="EMBL" id="SPNC01000397">
    <property type="protein sequence ID" value="TFH93738.1"/>
    <property type="molecule type" value="Genomic_DNA"/>
</dbReference>
<dbReference type="Pfam" id="PF12984">
    <property type="entry name" value="DUF3868"/>
    <property type="match status" value="1"/>
</dbReference>
<dbReference type="AlphaFoldDB" id="A0A4Y8WN77"/>
<proteinExistence type="predicted"/>
<sequence length="100" mass="11377">NQIKVEDVHVARNGEYVTLNMNICLDDLKMRSNDVLLLSPALRMPGAREVVKMFPPVQVAGRTRSIVLDRMADSGIAREWQVDPKMDFMRKNGSKQSITY</sequence>